<comment type="caution">
    <text evidence="3">The sequence shown here is derived from an EMBL/GenBank/DDBJ whole genome shotgun (WGS) entry which is preliminary data.</text>
</comment>
<feature type="compositionally biased region" description="Basic and acidic residues" evidence="1">
    <location>
        <begin position="134"/>
        <end position="143"/>
    </location>
</feature>
<evidence type="ECO:0000256" key="1">
    <source>
        <dbReference type="SAM" id="MobiDB-lite"/>
    </source>
</evidence>
<organism evidence="3 4">
    <name type="scientific">Anoxynatronum sibiricum</name>
    <dbReference type="NCBI Taxonomy" id="210623"/>
    <lineage>
        <taxon>Bacteria</taxon>
        <taxon>Bacillati</taxon>
        <taxon>Bacillota</taxon>
        <taxon>Clostridia</taxon>
        <taxon>Eubacteriales</taxon>
        <taxon>Clostridiaceae</taxon>
        <taxon>Anoxynatronum</taxon>
    </lineage>
</organism>
<dbReference type="InterPro" id="IPR038610">
    <property type="entry name" value="FliK-like_C_sf"/>
</dbReference>
<dbReference type="Proteomes" id="UP001407405">
    <property type="component" value="Unassembled WGS sequence"/>
</dbReference>
<dbReference type="CDD" id="cd17470">
    <property type="entry name" value="T3SS_Flik_C"/>
    <property type="match status" value="1"/>
</dbReference>
<reference evidence="3 4" key="1">
    <citation type="submission" date="2024-04" db="EMBL/GenBank/DDBJ databases">
        <title>Genome sequencing and metabolic network reconstruction of aminoacids and betaine degradation by Anoxynatronum sibiricum.</title>
        <authorList>
            <person name="Detkova E.N."/>
            <person name="Boltjanskaja Y.V."/>
            <person name="Mardanov A.V."/>
            <person name="Kevbrin V."/>
        </authorList>
    </citation>
    <scope>NUCLEOTIDE SEQUENCE [LARGE SCALE GENOMIC DNA]</scope>
    <source>
        <strain evidence="3 4">Z-7981</strain>
    </source>
</reference>
<feature type="domain" description="Flagellar hook-length control protein-like C-terminal" evidence="2">
    <location>
        <begin position="201"/>
        <end position="277"/>
    </location>
</feature>
<name>A0ABU9VQJ8_9CLOT</name>
<keyword evidence="3" id="KW-0969">Cilium</keyword>
<feature type="region of interest" description="Disordered" evidence="1">
    <location>
        <begin position="124"/>
        <end position="145"/>
    </location>
</feature>
<evidence type="ECO:0000313" key="4">
    <source>
        <dbReference type="Proteomes" id="UP001407405"/>
    </source>
</evidence>
<keyword evidence="3" id="KW-0966">Cell projection</keyword>
<protein>
    <submittedName>
        <fullName evidence="3">Flagellar hook-length control protein FliK</fullName>
    </submittedName>
</protein>
<keyword evidence="3" id="KW-0282">Flagellum</keyword>
<accession>A0ABU9VQJ8</accession>
<dbReference type="Gene3D" id="3.30.750.140">
    <property type="match status" value="1"/>
</dbReference>
<keyword evidence="4" id="KW-1185">Reference proteome</keyword>
<sequence>MNDLIIVADADQDHVSSKAANESELLANSLLDMVKGFQQLMKSSNVESEKGLKELLHKLQQELMPEEGLQKLSQAAKEHQPTTLEESQQAVALDTKQEIVAFEKSPTGMAEQKAGAVIDLTHASDNSNQQQPDQQEKEQRQSHEPASITINHQGEALVQMTPNQVELWLNQNSFVQELNQQKEHLQQDVTQQLMQKIQIIHGKNESQVTMQLIPENLGKLTIQLVANQQNGLTAKIYAETQQARDLIESNFGQLRDALSGKGVNLSGLEVFVGQDPESSEKQRAFQFQKARQRRRLNKAEISESVNGLATASVQMESHNPYLTAGRFDQVG</sequence>
<gene>
    <name evidence="3" type="ORF">AAIG11_03080</name>
</gene>
<dbReference type="Pfam" id="PF02120">
    <property type="entry name" value="Flg_hook"/>
    <property type="match status" value="1"/>
</dbReference>
<dbReference type="RefSeq" id="WP_343184803.1">
    <property type="nucleotide sequence ID" value="NZ_JBCITM010000002.1"/>
</dbReference>
<dbReference type="EMBL" id="JBCITM010000002">
    <property type="protein sequence ID" value="MEN1759447.1"/>
    <property type="molecule type" value="Genomic_DNA"/>
</dbReference>
<evidence type="ECO:0000313" key="3">
    <source>
        <dbReference type="EMBL" id="MEN1759447.1"/>
    </source>
</evidence>
<dbReference type="InterPro" id="IPR021136">
    <property type="entry name" value="Flagellar_hook_control-like_C"/>
</dbReference>
<evidence type="ECO:0000259" key="2">
    <source>
        <dbReference type="Pfam" id="PF02120"/>
    </source>
</evidence>
<proteinExistence type="predicted"/>